<keyword evidence="5" id="KW-1003">Cell membrane</keyword>
<dbReference type="Gene3D" id="1.10.238.10">
    <property type="entry name" value="EF-hand"/>
    <property type="match status" value="1"/>
</dbReference>
<keyword evidence="13" id="KW-0472">Membrane</keyword>
<keyword evidence="15" id="KW-0449">Lipoprotein</keyword>
<dbReference type="SUPFAM" id="SSF47473">
    <property type="entry name" value="EF-hand"/>
    <property type="match status" value="1"/>
</dbReference>
<dbReference type="GO" id="GO:0005509">
    <property type="term" value="F:calcium ion binding"/>
    <property type="evidence" value="ECO:0007669"/>
    <property type="project" value="InterPro"/>
</dbReference>
<dbReference type="RefSeq" id="XP_008871314.1">
    <property type="nucleotide sequence ID" value="XM_008873092.1"/>
</dbReference>
<evidence type="ECO:0000256" key="14">
    <source>
        <dbReference type="ARBA" id="ARBA00023242"/>
    </source>
</evidence>
<evidence type="ECO:0000256" key="4">
    <source>
        <dbReference type="ARBA" id="ARBA00022448"/>
    </source>
</evidence>
<dbReference type="InterPro" id="IPR002048">
    <property type="entry name" value="EF_hand_dom"/>
</dbReference>
<dbReference type="GeneID" id="20084718"/>
<accession>A0A024U202</accession>
<dbReference type="InterPro" id="IPR011992">
    <property type="entry name" value="EF-hand-dom_pair"/>
</dbReference>
<evidence type="ECO:0000256" key="1">
    <source>
        <dbReference type="ARBA" id="ARBA00004123"/>
    </source>
</evidence>
<dbReference type="STRING" id="157072.A0A024U202"/>
<dbReference type="GO" id="GO:0015031">
    <property type="term" value="P:protein transport"/>
    <property type="evidence" value="ECO:0007669"/>
    <property type="project" value="UniProtKB-KW"/>
</dbReference>
<dbReference type="PROSITE" id="PS50222">
    <property type="entry name" value="EF_HAND_2"/>
    <property type="match status" value="1"/>
</dbReference>
<evidence type="ECO:0000256" key="12">
    <source>
        <dbReference type="ARBA" id="ARBA00022927"/>
    </source>
</evidence>
<evidence type="ECO:0000256" key="15">
    <source>
        <dbReference type="ARBA" id="ARBA00023288"/>
    </source>
</evidence>
<evidence type="ECO:0000256" key="7">
    <source>
        <dbReference type="ARBA" id="ARBA00022553"/>
    </source>
</evidence>
<keyword evidence="9" id="KW-0479">Metal-binding</keyword>
<dbReference type="OrthoDB" id="191686at2759"/>
<comment type="subcellular location">
    <subcellularLocation>
        <location evidence="2">Cell membrane</location>
    </subcellularLocation>
    <subcellularLocation>
        <location evidence="3">Cytoplasm</location>
    </subcellularLocation>
    <subcellularLocation>
        <location evidence="1">Nucleus</location>
    </subcellularLocation>
</comment>
<keyword evidence="8" id="KW-0519">Myristate</keyword>
<dbReference type="InterPro" id="IPR018247">
    <property type="entry name" value="EF_Hand_1_Ca_BS"/>
</dbReference>
<organism evidence="18">
    <name type="scientific">Aphanomyces invadans</name>
    <dbReference type="NCBI Taxonomy" id="157072"/>
    <lineage>
        <taxon>Eukaryota</taxon>
        <taxon>Sar</taxon>
        <taxon>Stramenopiles</taxon>
        <taxon>Oomycota</taxon>
        <taxon>Saprolegniomycetes</taxon>
        <taxon>Saprolegniales</taxon>
        <taxon>Verrucalvaceae</taxon>
        <taxon>Aphanomyces</taxon>
    </lineage>
</organism>
<sequence>MGHRASKEVECDLNMERLEEIRMLTQLPIPEIIKMRLQFLKWSPNDEMTQEQFFAIPGVAVNPLRNRLFELFELSPTHTVSFQDFATLMAVFTYHSSRDNKLRMSFKLQDMDGDGKISKADLVSYMKLVVNFGGVPDPDELDKKLDMLATRTLEEASTDASGDFLSYDDFAKVVMTTDDFETKLLFDLA</sequence>
<dbReference type="AlphaFoldDB" id="A0A024U202"/>
<keyword evidence="7" id="KW-0597">Phosphoprotein</keyword>
<gene>
    <name evidence="18" type="ORF">H310_07668</name>
</gene>
<keyword evidence="6" id="KW-0963">Cytoplasm</keyword>
<dbReference type="GO" id="GO:0005634">
    <property type="term" value="C:nucleus"/>
    <property type="evidence" value="ECO:0007669"/>
    <property type="project" value="UniProtKB-SubCell"/>
</dbReference>
<keyword evidence="14" id="KW-0539">Nucleus</keyword>
<dbReference type="GO" id="GO:0005737">
    <property type="term" value="C:cytoplasm"/>
    <property type="evidence" value="ECO:0007669"/>
    <property type="project" value="UniProtKB-SubCell"/>
</dbReference>
<evidence type="ECO:0000256" key="16">
    <source>
        <dbReference type="ARBA" id="ARBA00038164"/>
    </source>
</evidence>
<feature type="domain" description="EF-hand" evidence="17">
    <location>
        <begin position="97"/>
        <end position="132"/>
    </location>
</feature>
<dbReference type="Pfam" id="PF13499">
    <property type="entry name" value="EF-hand_7"/>
    <property type="match status" value="1"/>
</dbReference>
<dbReference type="PROSITE" id="PS00018">
    <property type="entry name" value="EF_HAND_1"/>
    <property type="match status" value="1"/>
</dbReference>
<dbReference type="GO" id="GO:0005886">
    <property type="term" value="C:plasma membrane"/>
    <property type="evidence" value="ECO:0007669"/>
    <property type="project" value="UniProtKB-SubCell"/>
</dbReference>
<protein>
    <recommendedName>
        <fullName evidence="17">EF-hand domain-containing protein</fullName>
    </recommendedName>
</protein>
<evidence type="ECO:0000256" key="10">
    <source>
        <dbReference type="ARBA" id="ARBA00022737"/>
    </source>
</evidence>
<keyword evidence="4" id="KW-0813">Transport</keyword>
<evidence type="ECO:0000256" key="13">
    <source>
        <dbReference type="ARBA" id="ARBA00023136"/>
    </source>
</evidence>
<evidence type="ECO:0000256" key="9">
    <source>
        <dbReference type="ARBA" id="ARBA00022723"/>
    </source>
</evidence>
<evidence type="ECO:0000256" key="3">
    <source>
        <dbReference type="ARBA" id="ARBA00004496"/>
    </source>
</evidence>
<evidence type="ECO:0000256" key="2">
    <source>
        <dbReference type="ARBA" id="ARBA00004236"/>
    </source>
</evidence>
<dbReference type="EMBL" id="KI913965">
    <property type="protein sequence ID" value="ETW00289.1"/>
    <property type="molecule type" value="Genomic_DNA"/>
</dbReference>
<evidence type="ECO:0000256" key="11">
    <source>
        <dbReference type="ARBA" id="ARBA00022837"/>
    </source>
</evidence>
<evidence type="ECO:0000256" key="6">
    <source>
        <dbReference type="ARBA" id="ARBA00022490"/>
    </source>
</evidence>
<evidence type="ECO:0000256" key="8">
    <source>
        <dbReference type="ARBA" id="ARBA00022707"/>
    </source>
</evidence>
<keyword evidence="12" id="KW-0653">Protein transport</keyword>
<proteinExistence type="inferred from homology"/>
<evidence type="ECO:0000313" key="18">
    <source>
        <dbReference type="EMBL" id="ETW00289.1"/>
    </source>
</evidence>
<dbReference type="eggNOG" id="KOG0034">
    <property type="taxonomic scope" value="Eukaryota"/>
</dbReference>
<comment type="similarity">
    <text evidence="16">Belongs to the calcineurin regulatory subunit family. CHP subfamily.</text>
</comment>
<keyword evidence="10" id="KW-0677">Repeat</keyword>
<evidence type="ECO:0000259" key="17">
    <source>
        <dbReference type="PROSITE" id="PS50222"/>
    </source>
</evidence>
<dbReference type="VEuPathDB" id="FungiDB:H310_07668"/>
<name>A0A024U202_9STRA</name>
<evidence type="ECO:0000256" key="5">
    <source>
        <dbReference type="ARBA" id="ARBA00022475"/>
    </source>
</evidence>
<dbReference type="InterPro" id="IPR051875">
    <property type="entry name" value="Calcineurin_B_homologous"/>
</dbReference>
<reference evidence="18" key="1">
    <citation type="submission" date="2013-12" db="EMBL/GenBank/DDBJ databases">
        <title>The Genome Sequence of Aphanomyces invadans NJM9701.</title>
        <authorList>
            <consortium name="The Broad Institute Genomics Platform"/>
            <person name="Russ C."/>
            <person name="Tyler B."/>
            <person name="van West P."/>
            <person name="Dieguez-Uribeondo J."/>
            <person name="Young S.K."/>
            <person name="Zeng Q."/>
            <person name="Gargeya S."/>
            <person name="Fitzgerald M."/>
            <person name="Abouelleil A."/>
            <person name="Alvarado L."/>
            <person name="Chapman S.B."/>
            <person name="Gainer-Dewar J."/>
            <person name="Goldberg J."/>
            <person name="Griggs A."/>
            <person name="Gujja S."/>
            <person name="Hansen M."/>
            <person name="Howarth C."/>
            <person name="Imamovic A."/>
            <person name="Ireland A."/>
            <person name="Larimer J."/>
            <person name="McCowan C."/>
            <person name="Murphy C."/>
            <person name="Pearson M."/>
            <person name="Poon T.W."/>
            <person name="Priest M."/>
            <person name="Roberts A."/>
            <person name="Saif S."/>
            <person name="Shea T."/>
            <person name="Sykes S."/>
            <person name="Wortman J."/>
            <person name="Nusbaum C."/>
            <person name="Birren B."/>
        </authorList>
    </citation>
    <scope>NUCLEOTIDE SEQUENCE [LARGE SCALE GENOMIC DNA]</scope>
    <source>
        <strain evidence="18">NJM9701</strain>
    </source>
</reference>
<dbReference type="PANTHER" id="PTHR46002">
    <property type="entry name" value="EG:114D9.1 PROTEIN-RELATED"/>
    <property type="match status" value="1"/>
</dbReference>
<keyword evidence="11" id="KW-0106">Calcium</keyword>